<dbReference type="Gene3D" id="3.40.1280.10">
    <property type="match status" value="1"/>
</dbReference>
<dbReference type="NCBIfam" id="TIGR00088">
    <property type="entry name" value="trmD"/>
    <property type="match status" value="1"/>
</dbReference>
<dbReference type="PANTHER" id="PTHR46417">
    <property type="entry name" value="TRNA (GUANINE-N(1)-)-METHYLTRANSFERASE"/>
    <property type="match status" value="1"/>
</dbReference>
<evidence type="ECO:0000313" key="20">
    <source>
        <dbReference type="Proteomes" id="UP000075391"/>
    </source>
</evidence>
<evidence type="ECO:0000256" key="3">
    <source>
        <dbReference type="ARBA" id="ARBA00007630"/>
    </source>
</evidence>
<comment type="caution">
    <text evidence="19">The sequence shown here is derived from an EMBL/GenBank/DDBJ whole genome shotgun (WGS) entry which is preliminary data.</text>
</comment>
<keyword evidence="8 15" id="KW-0489">Methyltransferase</keyword>
<keyword evidence="9 15" id="KW-0808">Transferase</keyword>
<dbReference type="InterPro" id="IPR029026">
    <property type="entry name" value="tRNA_m1G_MTases_N"/>
</dbReference>
<dbReference type="PANTHER" id="PTHR46417:SF1">
    <property type="entry name" value="TRNA (GUANINE-N(1)-)-METHYLTRANSFERASE"/>
    <property type="match status" value="1"/>
</dbReference>
<evidence type="ECO:0000256" key="14">
    <source>
        <dbReference type="ARBA" id="ARBA00047783"/>
    </source>
</evidence>
<reference evidence="19 20" key="1">
    <citation type="submission" date="2016-03" db="EMBL/GenBank/DDBJ databases">
        <authorList>
            <person name="Ploux O."/>
        </authorList>
    </citation>
    <scope>NUCLEOTIDE SEQUENCE [LARGE SCALE GENOMIC DNA]</scope>
    <source>
        <strain evidence="19 20">BER2</strain>
    </source>
</reference>
<evidence type="ECO:0000256" key="15">
    <source>
        <dbReference type="HAMAP-Rule" id="MF_00605"/>
    </source>
</evidence>
<evidence type="ECO:0000256" key="9">
    <source>
        <dbReference type="ARBA" id="ARBA00022679"/>
    </source>
</evidence>
<dbReference type="InterPro" id="IPR023148">
    <property type="entry name" value="tRNA_m1G_MeTrfase_C_sf"/>
</dbReference>
<proteinExistence type="inferred from homology"/>
<dbReference type="InterPro" id="IPR016009">
    <property type="entry name" value="tRNA_MeTrfase_TRMD/TRM10"/>
</dbReference>
<dbReference type="HAMAP" id="MF_00605">
    <property type="entry name" value="TrmD"/>
    <property type="match status" value="1"/>
</dbReference>
<dbReference type="SUPFAM" id="SSF75217">
    <property type="entry name" value="alpha/beta knot"/>
    <property type="match status" value="1"/>
</dbReference>
<evidence type="ECO:0000256" key="1">
    <source>
        <dbReference type="ARBA" id="ARBA00002634"/>
    </source>
</evidence>
<evidence type="ECO:0000256" key="7">
    <source>
        <dbReference type="ARBA" id="ARBA00022490"/>
    </source>
</evidence>
<accession>A0A150WDJ5</accession>
<dbReference type="CDD" id="cd18080">
    <property type="entry name" value="TrmD-like"/>
    <property type="match status" value="1"/>
</dbReference>
<comment type="function">
    <text evidence="1 15 17">Specifically methylates guanosine-37 in various tRNAs.</text>
</comment>
<evidence type="ECO:0000256" key="4">
    <source>
        <dbReference type="ARBA" id="ARBA00011738"/>
    </source>
</evidence>
<comment type="subcellular location">
    <subcellularLocation>
        <location evidence="2 15 17">Cytoplasm</location>
    </subcellularLocation>
</comment>
<comment type="similarity">
    <text evidence="3 15 17">Belongs to the RNA methyltransferase TrmD family.</text>
</comment>
<dbReference type="FunFam" id="3.40.1280.10:FF:000001">
    <property type="entry name" value="tRNA (guanine-N(1)-)-methyltransferase"/>
    <property type="match status" value="1"/>
</dbReference>
<name>A0A150WDJ5_BDEBC</name>
<dbReference type="InterPro" id="IPR029028">
    <property type="entry name" value="Alpha/beta_knot_MTases"/>
</dbReference>
<evidence type="ECO:0000256" key="5">
    <source>
        <dbReference type="ARBA" id="ARBA00012807"/>
    </source>
</evidence>
<keyword evidence="11 15" id="KW-0819">tRNA processing</keyword>
<protein>
    <recommendedName>
        <fullName evidence="6 15">tRNA (guanine-N(1)-)-methyltransferase</fullName>
        <ecNumber evidence="5 15">2.1.1.228</ecNumber>
    </recommendedName>
    <alternativeName>
        <fullName evidence="12 15">M1G-methyltransferase</fullName>
    </alternativeName>
    <alternativeName>
        <fullName evidence="13 15">tRNA [GM37] methyltransferase</fullName>
    </alternativeName>
</protein>
<organism evidence="19 20">
    <name type="scientific">Bdellovibrio bacteriovorus</name>
    <dbReference type="NCBI Taxonomy" id="959"/>
    <lineage>
        <taxon>Bacteria</taxon>
        <taxon>Pseudomonadati</taxon>
        <taxon>Bdellovibrionota</taxon>
        <taxon>Bdellovibrionia</taxon>
        <taxon>Bdellovibrionales</taxon>
        <taxon>Pseudobdellovibrionaceae</taxon>
        <taxon>Bdellovibrio</taxon>
    </lineage>
</organism>
<keyword evidence="10 15" id="KW-0949">S-adenosyl-L-methionine</keyword>
<evidence type="ECO:0000313" key="19">
    <source>
        <dbReference type="EMBL" id="KYG61145.1"/>
    </source>
</evidence>
<dbReference type="InterPro" id="IPR002649">
    <property type="entry name" value="tRNA_m1G_MeTrfase_TrmD"/>
</dbReference>
<evidence type="ECO:0000256" key="12">
    <source>
        <dbReference type="ARBA" id="ARBA00029736"/>
    </source>
</evidence>
<evidence type="ECO:0000256" key="2">
    <source>
        <dbReference type="ARBA" id="ARBA00004496"/>
    </source>
</evidence>
<dbReference type="GO" id="GO:0005829">
    <property type="term" value="C:cytosol"/>
    <property type="evidence" value="ECO:0007669"/>
    <property type="project" value="TreeGrafter"/>
</dbReference>
<gene>
    <name evidence="15" type="primary">trmD</name>
    <name evidence="19" type="ORF">AZI85_09325</name>
</gene>
<dbReference type="Gene3D" id="1.10.1270.20">
    <property type="entry name" value="tRNA(m1g37)methyltransferase, domain 2"/>
    <property type="match status" value="1"/>
</dbReference>
<dbReference type="AlphaFoldDB" id="A0A150WDJ5"/>
<dbReference type="Proteomes" id="UP000075391">
    <property type="component" value="Unassembled WGS sequence"/>
</dbReference>
<dbReference type="EC" id="2.1.1.228" evidence="5 15"/>
<evidence type="ECO:0000256" key="11">
    <source>
        <dbReference type="ARBA" id="ARBA00022694"/>
    </source>
</evidence>
<dbReference type="NCBIfam" id="NF000648">
    <property type="entry name" value="PRK00026.1"/>
    <property type="match status" value="1"/>
</dbReference>
<evidence type="ECO:0000259" key="18">
    <source>
        <dbReference type="Pfam" id="PF01746"/>
    </source>
</evidence>
<dbReference type="GO" id="GO:0052906">
    <property type="term" value="F:tRNA (guanine(37)-N1)-methyltransferase activity"/>
    <property type="evidence" value="ECO:0007669"/>
    <property type="project" value="UniProtKB-UniRule"/>
</dbReference>
<dbReference type="RefSeq" id="WP_063244517.1">
    <property type="nucleotide sequence ID" value="NZ_LUKF01000017.1"/>
</dbReference>
<evidence type="ECO:0000256" key="8">
    <source>
        <dbReference type="ARBA" id="ARBA00022603"/>
    </source>
</evidence>
<dbReference type="PIRSF" id="PIRSF000386">
    <property type="entry name" value="tRNA_mtase"/>
    <property type="match status" value="1"/>
</dbReference>
<evidence type="ECO:0000256" key="16">
    <source>
        <dbReference type="PIRSR" id="PIRSR000386-1"/>
    </source>
</evidence>
<evidence type="ECO:0000256" key="10">
    <source>
        <dbReference type="ARBA" id="ARBA00022691"/>
    </source>
</evidence>
<evidence type="ECO:0000256" key="13">
    <source>
        <dbReference type="ARBA" id="ARBA00033392"/>
    </source>
</evidence>
<keyword evidence="7 15" id="KW-0963">Cytoplasm</keyword>
<comment type="catalytic activity">
    <reaction evidence="14 15 17">
        <text>guanosine(37) in tRNA + S-adenosyl-L-methionine = N(1)-methylguanosine(37) in tRNA + S-adenosyl-L-homocysteine + H(+)</text>
        <dbReference type="Rhea" id="RHEA:36899"/>
        <dbReference type="Rhea" id="RHEA-COMP:10145"/>
        <dbReference type="Rhea" id="RHEA-COMP:10147"/>
        <dbReference type="ChEBI" id="CHEBI:15378"/>
        <dbReference type="ChEBI" id="CHEBI:57856"/>
        <dbReference type="ChEBI" id="CHEBI:59789"/>
        <dbReference type="ChEBI" id="CHEBI:73542"/>
        <dbReference type="ChEBI" id="CHEBI:74269"/>
        <dbReference type="EC" id="2.1.1.228"/>
    </reaction>
</comment>
<evidence type="ECO:0000256" key="17">
    <source>
        <dbReference type="RuleBase" id="RU003464"/>
    </source>
</evidence>
<dbReference type="Pfam" id="PF01746">
    <property type="entry name" value="tRNA_m1G_MT"/>
    <property type="match status" value="1"/>
</dbReference>
<feature type="binding site" evidence="15 16">
    <location>
        <begin position="131"/>
        <end position="136"/>
    </location>
    <ligand>
        <name>S-adenosyl-L-methionine</name>
        <dbReference type="ChEBI" id="CHEBI:59789"/>
    </ligand>
</feature>
<feature type="binding site" evidence="15 16">
    <location>
        <position position="111"/>
    </location>
    <ligand>
        <name>S-adenosyl-L-methionine</name>
        <dbReference type="ChEBI" id="CHEBI:59789"/>
    </ligand>
</feature>
<evidence type="ECO:0000256" key="6">
    <source>
        <dbReference type="ARBA" id="ARBA00014679"/>
    </source>
</evidence>
<comment type="subunit">
    <text evidence="4 15 17">Homodimer.</text>
</comment>
<dbReference type="GO" id="GO:0002939">
    <property type="term" value="P:tRNA N1-guanine methylation"/>
    <property type="evidence" value="ECO:0007669"/>
    <property type="project" value="TreeGrafter"/>
</dbReference>
<feature type="domain" description="tRNA methyltransferase TRMD/TRM10-type" evidence="18">
    <location>
        <begin position="3"/>
        <end position="223"/>
    </location>
</feature>
<dbReference type="OrthoDB" id="5290334at2"/>
<sequence>MLTIDVITLFPEMIDAAVSHGVLGQALKSDRLSVKAHTPREFAQDRHRTVDDRPFGGGDGMIMLPETLEKTLEKVQHKNSKVIYLSPQGKTLTDEMARSFSKEEHLVFICGRYGGIDQRIINSYVDQEVSIGDYVLSGGELGALVVIDALARFIPGVLGHDDSADKDSFSEGLLEHPNFTRPRAYLEQEVPEVLLSGNHKVIEDWKKKVSALVTLKKRPDLFKEFLKVENEKYQAQKKKKTAAPLKELIEFYKTLSENDLKVLGLEDLREEDFNV</sequence>
<dbReference type="EMBL" id="LUKF01000017">
    <property type="protein sequence ID" value="KYG61145.1"/>
    <property type="molecule type" value="Genomic_DNA"/>
</dbReference>